<sequence length="230" mass="25887">MGGSEAGSEKSPSHPYPNDESTDSQPSAIVAAVKSDTDLSWLFSLNDSQWTLHRYNYDDPSPPPSTWFPANKGHEAMMYLSYIIDHYDALPPYTLFIHGHRTSWHQQGDMLSLITSLNLRALGRDAYIPLRCDWYPSCPAEIRPLDHDAVVWGPGVHREDAEREIGRAWGTLFGEGVEMPRTIASQCCAQFAVTRGAVRRWGRGVYEGMREWLVGTEAEDDVSGRVFEKL</sequence>
<dbReference type="EMBL" id="KZ678136">
    <property type="protein sequence ID" value="PSN66384.1"/>
    <property type="molecule type" value="Genomic_DNA"/>
</dbReference>
<dbReference type="Pfam" id="PF11913">
    <property type="entry name" value="DUF3431"/>
    <property type="match status" value="1"/>
</dbReference>
<proteinExistence type="predicted"/>
<gene>
    <name evidence="2" type="ORF">BS50DRAFT_635513</name>
</gene>
<dbReference type="PANTHER" id="PTHR37490:SF3">
    <property type="entry name" value="DUF3431 DOMAIN CONTAINING PROTEIN"/>
    <property type="match status" value="1"/>
</dbReference>
<feature type="region of interest" description="Disordered" evidence="1">
    <location>
        <begin position="1"/>
        <end position="27"/>
    </location>
</feature>
<evidence type="ECO:0000256" key="1">
    <source>
        <dbReference type="SAM" id="MobiDB-lite"/>
    </source>
</evidence>
<accession>A0A2T2NLR9</accession>
<dbReference type="PANTHER" id="PTHR37490">
    <property type="entry name" value="EXPRESSED PROTEIN"/>
    <property type="match status" value="1"/>
</dbReference>
<evidence type="ECO:0000313" key="3">
    <source>
        <dbReference type="Proteomes" id="UP000240883"/>
    </source>
</evidence>
<organism evidence="2 3">
    <name type="scientific">Corynespora cassiicola Philippines</name>
    <dbReference type="NCBI Taxonomy" id="1448308"/>
    <lineage>
        <taxon>Eukaryota</taxon>
        <taxon>Fungi</taxon>
        <taxon>Dikarya</taxon>
        <taxon>Ascomycota</taxon>
        <taxon>Pezizomycotina</taxon>
        <taxon>Dothideomycetes</taxon>
        <taxon>Pleosporomycetidae</taxon>
        <taxon>Pleosporales</taxon>
        <taxon>Corynesporascaceae</taxon>
        <taxon>Corynespora</taxon>
    </lineage>
</organism>
<dbReference type="Proteomes" id="UP000240883">
    <property type="component" value="Unassembled WGS sequence"/>
</dbReference>
<protein>
    <submittedName>
        <fullName evidence="2">Uncharacterized protein</fullName>
    </submittedName>
</protein>
<dbReference type="OrthoDB" id="426718at2759"/>
<dbReference type="InterPro" id="IPR021838">
    <property type="entry name" value="DUF3431"/>
</dbReference>
<dbReference type="AlphaFoldDB" id="A0A2T2NLR9"/>
<name>A0A2T2NLR9_CORCC</name>
<reference evidence="2 3" key="1">
    <citation type="journal article" date="2018" name="Front. Microbiol.">
        <title>Genome-Wide Analysis of Corynespora cassiicola Leaf Fall Disease Putative Effectors.</title>
        <authorList>
            <person name="Lopez D."/>
            <person name="Ribeiro S."/>
            <person name="Label P."/>
            <person name="Fumanal B."/>
            <person name="Venisse J.S."/>
            <person name="Kohler A."/>
            <person name="de Oliveira R.R."/>
            <person name="Labutti K."/>
            <person name="Lipzen A."/>
            <person name="Lail K."/>
            <person name="Bauer D."/>
            <person name="Ohm R.A."/>
            <person name="Barry K.W."/>
            <person name="Spatafora J."/>
            <person name="Grigoriev I.V."/>
            <person name="Martin F.M."/>
            <person name="Pujade-Renaud V."/>
        </authorList>
    </citation>
    <scope>NUCLEOTIDE SEQUENCE [LARGE SCALE GENOMIC DNA]</scope>
    <source>
        <strain evidence="2 3">Philippines</strain>
    </source>
</reference>
<evidence type="ECO:0000313" key="2">
    <source>
        <dbReference type="EMBL" id="PSN66384.1"/>
    </source>
</evidence>
<keyword evidence="3" id="KW-1185">Reference proteome</keyword>